<evidence type="ECO:0000313" key="3">
    <source>
        <dbReference type="Proteomes" id="UP001159363"/>
    </source>
</evidence>
<keyword evidence="3" id="KW-1185">Reference proteome</keyword>
<sequence>MSDVHVGGSSSRDHMKHLQSRKSTWGVGKEDAVLGQPLHLFIQPHNVESVVVEATALNLSEAGSALGALGRVARTVARALADTVVPTIGRCRAVTVPHRLLDATPTRPRAWPKTACNNHLHINHIC</sequence>
<accession>A0ABQ9GNH5</accession>
<dbReference type="Proteomes" id="UP001159363">
    <property type="component" value="Chromosome 9"/>
</dbReference>
<proteinExistence type="predicted"/>
<organism evidence="2 3">
    <name type="scientific">Dryococelus australis</name>
    <dbReference type="NCBI Taxonomy" id="614101"/>
    <lineage>
        <taxon>Eukaryota</taxon>
        <taxon>Metazoa</taxon>
        <taxon>Ecdysozoa</taxon>
        <taxon>Arthropoda</taxon>
        <taxon>Hexapoda</taxon>
        <taxon>Insecta</taxon>
        <taxon>Pterygota</taxon>
        <taxon>Neoptera</taxon>
        <taxon>Polyneoptera</taxon>
        <taxon>Phasmatodea</taxon>
        <taxon>Verophasmatodea</taxon>
        <taxon>Anareolatae</taxon>
        <taxon>Phasmatidae</taxon>
        <taxon>Eurycanthinae</taxon>
        <taxon>Dryococelus</taxon>
    </lineage>
</organism>
<comment type="caution">
    <text evidence="2">The sequence shown here is derived from an EMBL/GenBank/DDBJ whole genome shotgun (WGS) entry which is preliminary data.</text>
</comment>
<feature type="region of interest" description="Disordered" evidence="1">
    <location>
        <begin position="1"/>
        <end position="23"/>
    </location>
</feature>
<dbReference type="EMBL" id="JARBHB010000010">
    <property type="protein sequence ID" value="KAJ8873571.1"/>
    <property type="molecule type" value="Genomic_DNA"/>
</dbReference>
<reference evidence="2 3" key="1">
    <citation type="submission" date="2023-02" db="EMBL/GenBank/DDBJ databases">
        <title>LHISI_Scaffold_Assembly.</title>
        <authorList>
            <person name="Stuart O.P."/>
            <person name="Cleave R."/>
            <person name="Magrath M.J.L."/>
            <person name="Mikheyev A.S."/>
        </authorList>
    </citation>
    <scope>NUCLEOTIDE SEQUENCE [LARGE SCALE GENOMIC DNA]</scope>
    <source>
        <strain evidence="2">Daus_M_001</strain>
        <tissue evidence="2">Leg muscle</tissue>
    </source>
</reference>
<protein>
    <submittedName>
        <fullName evidence="2">Uncharacterized protein</fullName>
    </submittedName>
</protein>
<name>A0ABQ9GNH5_9NEOP</name>
<evidence type="ECO:0000256" key="1">
    <source>
        <dbReference type="SAM" id="MobiDB-lite"/>
    </source>
</evidence>
<evidence type="ECO:0000313" key="2">
    <source>
        <dbReference type="EMBL" id="KAJ8873571.1"/>
    </source>
</evidence>
<gene>
    <name evidence="2" type="ORF">PR048_024389</name>
</gene>